<name>A0ABZ2YWM4_9BACT</name>
<dbReference type="SUPFAM" id="SSF52540">
    <property type="entry name" value="P-loop containing nucleoside triphosphate hydrolases"/>
    <property type="match status" value="1"/>
</dbReference>
<accession>A0ABZ2YWM4</accession>
<protein>
    <recommendedName>
        <fullName evidence="1">Rad50/SbcC-type AAA domain-containing protein</fullName>
    </recommendedName>
</protein>
<dbReference type="InterPro" id="IPR027417">
    <property type="entry name" value="P-loop_NTPase"/>
</dbReference>
<dbReference type="PANTHER" id="PTHR32114">
    <property type="entry name" value="ABC TRANSPORTER ABCH.3"/>
    <property type="match status" value="1"/>
</dbReference>
<organism evidence="2 3">
    <name type="scientific">Chitinophaga pollutisoli</name>
    <dbReference type="NCBI Taxonomy" id="3133966"/>
    <lineage>
        <taxon>Bacteria</taxon>
        <taxon>Pseudomonadati</taxon>
        <taxon>Bacteroidota</taxon>
        <taxon>Chitinophagia</taxon>
        <taxon>Chitinophagales</taxon>
        <taxon>Chitinophagaceae</taxon>
        <taxon>Chitinophaga</taxon>
    </lineage>
</organism>
<dbReference type="PANTHER" id="PTHR32114:SF2">
    <property type="entry name" value="ABC TRANSPORTER ABCH.3"/>
    <property type="match status" value="1"/>
</dbReference>
<dbReference type="InterPro" id="IPR038729">
    <property type="entry name" value="Rad50/SbcC_AAA"/>
</dbReference>
<evidence type="ECO:0000259" key="1">
    <source>
        <dbReference type="Pfam" id="PF13476"/>
    </source>
</evidence>
<dbReference type="RefSeq" id="WP_341838603.1">
    <property type="nucleotide sequence ID" value="NZ_CP149822.1"/>
</dbReference>
<dbReference type="Pfam" id="PF13476">
    <property type="entry name" value="AAA_23"/>
    <property type="match status" value="1"/>
</dbReference>
<evidence type="ECO:0000313" key="3">
    <source>
        <dbReference type="Proteomes" id="UP001485459"/>
    </source>
</evidence>
<dbReference type="EMBL" id="CP149822">
    <property type="protein sequence ID" value="WZN43808.1"/>
    <property type="molecule type" value="Genomic_DNA"/>
</dbReference>
<gene>
    <name evidence="2" type="ORF">WJU16_12320</name>
</gene>
<evidence type="ECO:0000313" key="2">
    <source>
        <dbReference type="EMBL" id="WZN43808.1"/>
    </source>
</evidence>
<sequence length="778" mass="87315">MKLKTLKIDSFRGASKPLVLEFDGEKTVTMVFGENGNGKSTITDSLVCLCTDEHGSLDDKSSIDKSFYTSISSKPADLKIELKTDMGDFQATLSGKSFAKNPAVGHPIVRHLRRSQITQFIEEQPHKRYEQLQSFIDVTNISKSEDALRKLNKETDDAQKIAISTLASAIATLEETWTNEGKPEKDWETWAKKESVRDIAKEEGKLKQLEDATTKWNSIKETEVKHTNDVAEIGKARFAREAAEEKMKKAQEGNEDANTDLLSLLQSAQKFISGKDEVKNCPVCESTIEKENLLKSIGSKIESMNSFSEIVLAVKNARSAEDGKQKILESTVSTFIQKISIFEQTVSSISAKPFPDIAKQLFFIKSTETNEQKLLGFSKVFPEIEKEMEAQKLEAENIKKAIGQHNLIKNQYNSIVTSREKSASTQKLLVAIEGTLKIVEKARKDFVQNELVSISSDVDALYQKLHPNESLGGIALTLKQTTKNSLELSADFYSKSGITPQSVYSESHLDTLGICVFIALAKKYGAANSILILDDVVMSVDENHLDRFIGLLHDEADNFAHIIITTHYRPWKDRYRYNRAPSQKVHFIELRPWSLGNGIRVQNGKLAIDELRQALADNNYFDRQKITSVAGVILENIFDYLSVLFQCRVPRKPKNDYQLRELLDAISSKLMNLLKVEHLGKNTLGKYDGSTIAKTANLKTLLDNIKQLAIVRNWVGAHFNYDGSMVSDADVEQFGKLTLELSELITCPDSGNFPDRNKSGSYWETKNGSIRLYPLQEP</sequence>
<proteinExistence type="predicted"/>
<keyword evidence="3" id="KW-1185">Reference proteome</keyword>
<dbReference type="Gene3D" id="3.40.50.300">
    <property type="entry name" value="P-loop containing nucleotide triphosphate hydrolases"/>
    <property type="match status" value="2"/>
</dbReference>
<dbReference type="Proteomes" id="UP001485459">
    <property type="component" value="Chromosome"/>
</dbReference>
<feature type="domain" description="Rad50/SbcC-type AAA" evidence="1">
    <location>
        <begin position="6"/>
        <end position="252"/>
    </location>
</feature>
<reference evidence="3" key="1">
    <citation type="submission" date="2024-03" db="EMBL/GenBank/DDBJ databases">
        <title>Chitinophaga horti sp. nov., isolated from garden soil.</title>
        <authorList>
            <person name="Lee D.S."/>
            <person name="Han D.M."/>
            <person name="Baek J.H."/>
            <person name="Choi D.G."/>
            <person name="Jeon J.H."/>
            <person name="Jeon C.O."/>
        </authorList>
    </citation>
    <scope>NUCLEOTIDE SEQUENCE [LARGE SCALE GENOMIC DNA]</scope>
    <source>
        <strain evidence="3">GPA1</strain>
    </source>
</reference>